<feature type="chain" id="PRO_5045170995" evidence="1">
    <location>
        <begin position="33"/>
        <end position="116"/>
    </location>
</feature>
<reference evidence="2" key="1">
    <citation type="submission" date="2022-10" db="EMBL/GenBank/DDBJ databases">
        <title>Streptomyces beihaiensis sp. nov., a chitin degrading actinobacterium, isolated from shrimp pond soil.</title>
        <authorList>
            <person name="Xie J."/>
            <person name="Shen N."/>
        </authorList>
    </citation>
    <scope>NUCLEOTIDE SEQUENCE</scope>
    <source>
        <strain evidence="2">GXMU-J5</strain>
    </source>
</reference>
<organism evidence="2 3">
    <name type="scientific">Streptomyces beihaiensis</name>
    <dbReference type="NCBI Taxonomy" id="2984495"/>
    <lineage>
        <taxon>Bacteria</taxon>
        <taxon>Bacillati</taxon>
        <taxon>Actinomycetota</taxon>
        <taxon>Actinomycetes</taxon>
        <taxon>Kitasatosporales</taxon>
        <taxon>Streptomycetaceae</taxon>
        <taxon>Streptomyces</taxon>
    </lineage>
</organism>
<dbReference type="EMBL" id="JAPHNL010000168">
    <property type="protein sequence ID" value="MCX3061206.1"/>
    <property type="molecule type" value="Genomic_DNA"/>
</dbReference>
<name>A0ABT3TVZ9_9ACTN</name>
<dbReference type="RefSeq" id="WP_266600370.1">
    <property type="nucleotide sequence ID" value="NZ_JAPHNL010000168.1"/>
</dbReference>
<feature type="signal peptide" evidence="1">
    <location>
        <begin position="1"/>
        <end position="32"/>
    </location>
</feature>
<proteinExistence type="predicted"/>
<evidence type="ECO:0000256" key="1">
    <source>
        <dbReference type="SAM" id="SignalP"/>
    </source>
</evidence>
<accession>A0ABT3TVZ9</accession>
<dbReference type="Proteomes" id="UP001163064">
    <property type="component" value="Unassembled WGS sequence"/>
</dbReference>
<evidence type="ECO:0000313" key="3">
    <source>
        <dbReference type="Proteomes" id="UP001163064"/>
    </source>
</evidence>
<sequence>MAAAKTKRALALCGASAALLSASVLGAAPALADTMVVAWAHGNVHADGPAVSERVVSYVNPGYSYTAQCWLEGDLVTDLGITNRNWVRLKLNSGGIGYVSAIYLKGNDKGNVPNHC</sequence>
<evidence type="ECO:0000313" key="2">
    <source>
        <dbReference type="EMBL" id="MCX3061206.1"/>
    </source>
</evidence>
<gene>
    <name evidence="2" type="ORF">OFY01_15835</name>
</gene>
<comment type="caution">
    <text evidence="2">The sequence shown here is derived from an EMBL/GenBank/DDBJ whole genome shotgun (WGS) entry which is preliminary data.</text>
</comment>
<keyword evidence="3" id="KW-1185">Reference proteome</keyword>
<keyword evidence="1" id="KW-0732">Signal</keyword>
<protein>
    <submittedName>
        <fullName evidence="2">SH3 domain-containing protein</fullName>
    </submittedName>
</protein>